<protein>
    <submittedName>
        <fullName evidence="1">Uncharacterized protein</fullName>
    </submittedName>
</protein>
<gene>
    <name evidence="1" type="ORF">ALC62_01836</name>
</gene>
<dbReference type="Proteomes" id="UP000078542">
    <property type="component" value="Unassembled WGS sequence"/>
</dbReference>
<feature type="non-terminal residue" evidence="1">
    <location>
        <position position="1"/>
    </location>
</feature>
<organism evidence="1 2">
    <name type="scientific">Cyphomyrmex costatus</name>
    <dbReference type="NCBI Taxonomy" id="456900"/>
    <lineage>
        <taxon>Eukaryota</taxon>
        <taxon>Metazoa</taxon>
        <taxon>Ecdysozoa</taxon>
        <taxon>Arthropoda</taxon>
        <taxon>Hexapoda</taxon>
        <taxon>Insecta</taxon>
        <taxon>Pterygota</taxon>
        <taxon>Neoptera</taxon>
        <taxon>Endopterygota</taxon>
        <taxon>Hymenoptera</taxon>
        <taxon>Apocrita</taxon>
        <taxon>Aculeata</taxon>
        <taxon>Formicoidea</taxon>
        <taxon>Formicidae</taxon>
        <taxon>Myrmicinae</taxon>
        <taxon>Cyphomyrmex</taxon>
    </lineage>
</organism>
<accession>A0A151INW7</accession>
<reference evidence="1 2" key="1">
    <citation type="submission" date="2016-03" db="EMBL/GenBank/DDBJ databases">
        <title>Cyphomyrmex costatus WGS genome.</title>
        <authorList>
            <person name="Nygaard S."/>
            <person name="Hu H."/>
            <person name="Boomsma J."/>
            <person name="Zhang G."/>
        </authorList>
    </citation>
    <scope>NUCLEOTIDE SEQUENCE [LARGE SCALE GENOMIC DNA]</scope>
    <source>
        <strain evidence="1">MS0001</strain>
        <tissue evidence="1">Whole body</tissue>
    </source>
</reference>
<proteinExistence type="predicted"/>
<name>A0A151INW7_9HYME</name>
<dbReference type="STRING" id="456900.A0A151INW7"/>
<dbReference type="EMBL" id="KQ976899">
    <property type="protein sequence ID" value="KYN07170.1"/>
    <property type="molecule type" value="Genomic_DNA"/>
</dbReference>
<evidence type="ECO:0000313" key="2">
    <source>
        <dbReference type="Proteomes" id="UP000078542"/>
    </source>
</evidence>
<dbReference type="AlphaFoldDB" id="A0A151INW7"/>
<evidence type="ECO:0000313" key="1">
    <source>
        <dbReference type="EMBL" id="KYN07170.1"/>
    </source>
</evidence>
<keyword evidence="2" id="KW-1185">Reference proteome</keyword>
<sequence length="295" mass="34012">SILWREYHRSYIKMQLLRIFQSSVTICRSDKIALFLVINLLNLECTIERVPQCLFFSLTTLSSCQRKYKFLHKSSLKHMSHVVIAKNTKSSIERLVFIGAFPLSPSTRVDAAIVVAMHKAAAMRRVRVECIVAADLFDSSDTTDRCGREKWSAPPFRFSEIDNRDRLTYGVREYVRTYVGFPGNGYEIFEPPFKPTGLTYHNIMFEALPKADIHIKNSFQLVDKLKGTHISNEYKLISLDVIFLFTNIPMDLAIDCISEKWTYIAKKCDISKTEFIKAITFILDSIMLVVIERLT</sequence>